<organism evidence="2 3">
    <name type="scientific">Adineta steineri</name>
    <dbReference type="NCBI Taxonomy" id="433720"/>
    <lineage>
        <taxon>Eukaryota</taxon>
        <taxon>Metazoa</taxon>
        <taxon>Spiralia</taxon>
        <taxon>Gnathifera</taxon>
        <taxon>Rotifera</taxon>
        <taxon>Eurotatoria</taxon>
        <taxon>Bdelloidea</taxon>
        <taxon>Adinetida</taxon>
        <taxon>Adinetidae</taxon>
        <taxon>Adineta</taxon>
    </lineage>
</organism>
<evidence type="ECO:0000256" key="1">
    <source>
        <dbReference type="SAM" id="SignalP"/>
    </source>
</evidence>
<feature type="signal peptide" evidence="1">
    <location>
        <begin position="1"/>
        <end position="16"/>
    </location>
</feature>
<dbReference type="EMBL" id="CAJOAY010001508">
    <property type="protein sequence ID" value="CAF3852144.1"/>
    <property type="molecule type" value="Genomic_DNA"/>
</dbReference>
<proteinExistence type="predicted"/>
<dbReference type="AlphaFoldDB" id="A0A819EK47"/>
<evidence type="ECO:0000313" key="2">
    <source>
        <dbReference type="EMBL" id="CAF3852144.1"/>
    </source>
</evidence>
<evidence type="ECO:0000313" key="3">
    <source>
        <dbReference type="Proteomes" id="UP000663881"/>
    </source>
</evidence>
<name>A0A819EK47_9BILA</name>
<comment type="caution">
    <text evidence="2">The sequence shown here is derived from an EMBL/GenBank/DDBJ whole genome shotgun (WGS) entry which is preliminary data.</text>
</comment>
<reference evidence="2" key="1">
    <citation type="submission" date="2021-02" db="EMBL/GenBank/DDBJ databases">
        <authorList>
            <person name="Nowell W R."/>
        </authorList>
    </citation>
    <scope>NUCLEOTIDE SEQUENCE</scope>
</reference>
<accession>A0A819EK47</accession>
<sequence>MFISLTLIGFVGFGFGSSIFTETIHNNNNSLSYTQTLSVEHSLAGGLAQLAGIALNNTVVVVSISEPGISYSRAQYSETENILMDTINKRIFNIIHNRDVVRWADKHPGLIQYIICQKAYSRL</sequence>
<feature type="chain" id="PRO_5032764250" evidence="1">
    <location>
        <begin position="17"/>
        <end position="123"/>
    </location>
</feature>
<dbReference type="Proteomes" id="UP000663881">
    <property type="component" value="Unassembled WGS sequence"/>
</dbReference>
<keyword evidence="1" id="KW-0732">Signal</keyword>
<protein>
    <submittedName>
        <fullName evidence="2">Uncharacterized protein</fullName>
    </submittedName>
</protein>
<gene>
    <name evidence="2" type="ORF">OKA104_LOCUS21558</name>
</gene>